<dbReference type="Proteomes" id="UP001596500">
    <property type="component" value="Unassembled WGS sequence"/>
</dbReference>
<gene>
    <name evidence="1" type="ORF">ACFQNG_05065</name>
</gene>
<reference evidence="2" key="1">
    <citation type="journal article" date="2019" name="Int. J. Syst. Evol. Microbiol.">
        <title>The Global Catalogue of Microorganisms (GCM) 10K type strain sequencing project: providing services to taxonomists for standard genome sequencing and annotation.</title>
        <authorList>
            <consortium name="The Broad Institute Genomics Platform"/>
            <consortium name="The Broad Institute Genome Sequencing Center for Infectious Disease"/>
            <person name="Wu L."/>
            <person name="Ma J."/>
        </authorList>
    </citation>
    <scope>NUCLEOTIDE SEQUENCE [LARGE SCALE GENOMIC DNA]</scope>
    <source>
        <strain evidence="2">CGMCC 1.12942</strain>
    </source>
</reference>
<dbReference type="EMBL" id="JBHTBW010000013">
    <property type="protein sequence ID" value="MFC7440519.1"/>
    <property type="molecule type" value="Genomic_DNA"/>
</dbReference>
<evidence type="ECO:0000313" key="1">
    <source>
        <dbReference type="EMBL" id="MFC7440519.1"/>
    </source>
</evidence>
<sequence length="72" mass="7996">MQFNDKPNDQSNRSADCRLERGVVDVAVFAPFERNKAERPSEAGASRSIPFVIGYLATHGMRNSSKKRDVLG</sequence>
<dbReference type="RefSeq" id="WP_379863800.1">
    <property type="nucleotide sequence ID" value="NZ_JBHTBW010000013.1"/>
</dbReference>
<accession>A0ABW2RHX0</accession>
<protein>
    <submittedName>
        <fullName evidence="1">Uncharacterized protein</fullName>
    </submittedName>
</protein>
<organism evidence="1 2">
    <name type="scientific">Laceyella putida</name>
    <dbReference type="NCBI Taxonomy" id="110101"/>
    <lineage>
        <taxon>Bacteria</taxon>
        <taxon>Bacillati</taxon>
        <taxon>Bacillota</taxon>
        <taxon>Bacilli</taxon>
        <taxon>Bacillales</taxon>
        <taxon>Thermoactinomycetaceae</taxon>
        <taxon>Laceyella</taxon>
    </lineage>
</organism>
<comment type="caution">
    <text evidence="1">The sequence shown here is derived from an EMBL/GenBank/DDBJ whole genome shotgun (WGS) entry which is preliminary data.</text>
</comment>
<name>A0ABW2RHX0_9BACL</name>
<evidence type="ECO:0000313" key="2">
    <source>
        <dbReference type="Proteomes" id="UP001596500"/>
    </source>
</evidence>
<proteinExistence type="predicted"/>
<keyword evidence="2" id="KW-1185">Reference proteome</keyword>